<feature type="region of interest" description="Disordered" evidence="1">
    <location>
        <begin position="36"/>
        <end position="55"/>
    </location>
</feature>
<dbReference type="EMBL" id="JBJUIK010000003">
    <property type="protein sequence ID" value="KAL3533563.1"/>
    <property type="molecule type" value="Genomic_DNA"/>
</dbReference>
<reference evidence="2 3" key="1">
    <citation type="submission" date="2024-11" db="EMBL/GenBank/DDBJ databases">
        <title>A near-complete genome assembly of Cinchona calisaya.</title>
        <authorList>
            <person name="Lian D.C."/>
            <person name="Zhao X.W."/>
            <person name="Wei L."/>
        </authorList>
    </citation>
    <scope>NUCLEOTIDE SEQUENCE [LARGE SCALE GENOMIC DNA]</scope>
    <source>
        <tissue evidence="2">Nenye</tissue>
    </source>
</reference>
<evidence type="ECO:0008006" key="4">
    <source>
        <dbReference type="Google" id="ProtNLM"/>
    </source>
</evidence>
<evidence type="ECO:0000313" key="2">
    <source>
        <dbReference type="EMBL" id="KAL3533563.1"/>
    </source>
</evidence>
<protein>
    <recommendedName>
        <fullName evidence="4">rRNA N-glycosidase</fullName>
    </recommendedName>
</protein>
<name>A0ABD3AQW5_9GENT</name>
<accession>A0ABD3AQW5</accession>
<comment type="caution">
    <text evidence="2">The sequence shown here is derived from an EMBL/GenBank/DDBJ whole genome shotgun (WGS) entry which is preliminary data.</text>
</comment>
<dbReference type="Proteomes" id="UP001630127">
    <property type="component" value="Unassembled WGS sequence"/>
</dbReference>
<keyword evidence="3" id="KW-1185">Reference proteome</keyword>
<sequence length="212" mass="23168">MDSKLVCQLCNKVGHAAPACHSRDDFLKSFSAMTRTNPSDSNQYPDSGATAHMTPNEGNLSSKASYIGCDKIVIGNVNFNSTHFHVKDNQTRNTLLSTRFSGGLYPISSSPISSSPKALVALAISAKVLHSRSGLAWSGTQVDLFWRNTMAGNSNTVLFYGIPPSTDHKKEWKVVDDLLMQVESLTFFFPYIDDYGGSALYIPYRTSALSGR</sequence>
<gene>
    <name evidence="2" type="ORF">ACH5RR_007084</name>
</gene>
<evidence type="ECO:0000256" key="1">
    <source>
        <dbReference type="SAM" id="MobiDB-lite"/>
    </source>
</evidence>
<organism evidence="2 3">
    <name type="scientific">Cinchona calisaya</name>
    <dbReference type="NCBI Taxonomy" id="153742"/>
    <lineage>
        <taxon>Eukaryota</taxon>
        <taxon>Viridiplantae</taxon>
        <taxon>Streptophyta</taxon>
        <taxon>Embryophyta</taxon>
        <taxon>Tracheophyta</taxon>
        <taxon>Spermatophyta</taxon>
        <taxon>Magnoliopsida</taxon>
        <taxon>eudicotyledons</taxon>
        <taxon>Gunneridae</taxon>
        <taxon>Pentapetalae</taxon>
        <taxon>asterids</taxon>
        <taxon>lamiids</taxon>
        <taxon>Gentianales</taxon>
        <taxon>Rubiaceae</taxon>
        <taxon>Cinchonoideae</taxon>
        <taxon>Cinchoneae</taxon>
        <taxon>Cinchona</taxon>
    </lineage>
</organism>
<evidence type="ECO:0000313" key="3">
    <source>
        <dbReference type="Proteomes" id="UP001630127"/>
    </source>
</evidence>
<proteinExistence type="predicted"/>
<feature type="compositionally biased region" description="Polar residues" evidence="1">
    <location>
        <begin position="36"/>
        <end position="45"/>
    </location>
</feature>
<dbReference type="AlphaFoldDB" id="A0ABD3AQW5"/>